<dbReference type="EMBL" id="CP044331">
    <property type="protein sequence ID" value="QGM96407.1"/>
    <property type="molecule type" value="Genomic_DNA"/>
</dbReference>
<dbReference type="Proteomes" id="UP000422569">
    <property type="component" value="Chromosome"/>
</dbReference>
<proteinExistence type="predicted"/>
<reference evidence="1 2" key="1">
    <citation type="submission" date="2019-09" db="EMBL/GenBank/DDBJ databases">
        <title>Isolation and complete genome sequencing of Methylocystis species.</title>
        <authorList>
            <person name="Rumah B.L."/>
            <person name="Stead C.E."/>
            <person name="Stevens B.C."/>
            <person name="Minton N.P."/>
            <person name="Grosse-Honebrink A."/>
            <person name="Zhang Y."/>
        </authorList>
    </citation>
    <scope>NUCLEOTIDE SEQUENCE [LARGE SCALE GENOMIC DNA]</scope>
    <source>
        <strain evidence="1 2">BRCS2</strain>
    </source>
</reference>
<sequence length="105" mass="11779">MKKYSIVRRTILGITDYIYENIFHLHNDPAINASAACPEHLGGALQARERRPARMHNTHPSGTSAKYTSPCDFLLSARRLFKIRRQASIGGFYVGGVNPNHLSRT</sequence>
<dbReference type="AlphaFoldDB" id="A0A6B8LVI9"/>
<evidence type="ECO:0000313" key="1">
    <source>
        <dbReference type="EMBL" id="QGM96407.1"/>
    </source>
</evidence>
<evidence type="ECO:0000313" key="2">
    <source>
        <dbReference type="Proteomes" id="UP000422569"/>
    </source>
</evidence>
<keyword evidence="2" id="KW-1185">Reference proteome</keyword>
<name>A0A6B8LVI9_9HYPH</name>
<gene>
    <name evidence="1" type="ORF">F7D14_02170</name>
</gene>
<organism evidence="1 2">
    <name type="scientific">Methylocystis parvus</name>
    <dbReference type="NCBI Taxonomy" id="134"/>
    <lineage>
        <taxon>Bacteria</taxon>
        <taxon>Pseudomonadati</taxon>
        <taxon>Pseudomonadota</taxon>
        <taxon>Alphaproteobacteria</taxon>
        <taxon>Hyphomicrobiales</taxon>
        <taxon>Methylocystaceae</taxon>
        <taxon>Methylocystis</taxon>
    </lineage>
</organism>
<accession>A0A6B8LVI9</accession>
<dbReference type="RefSeq" id="WP_154419633.1">
    <property type="nucleotide sequence ID" value="NZ_CP044331.1"/>
</dbReference>
<protein>
    <submittedName>
        <fullName evidence="1">Uncharacterized protein</fullName>
    </submittedName>
</protein>
<dbReference type="KEGG" id="mpar:F7D14_02170"/>